<proteinExistence type="predicted"/>
<name>A0ABP8ITC8_9BACT</name>
<dbReference type="Pfam" id="PF07087">
    <property type="entry name" value="DUF1353"/>
    <property type="match status" value="1"/>
</dbReference>
<organism evidence="2 3">
    <name type="scientific">Hymenobacter koreensis</name>
    <dbReference type="NCBI Taxonomy" id="1084523"/>
    <lineage>
        <taxon>Bacteria</taxon>
        <taxon>Pseudomonadati</taxon>
        <taxon>Bacteroidota</taxon>
        <taxon>Cytophagia</taxon>
        <taxon>Cytophagales</taxon>
        <taxon>Hymenobacteraceae</taxon>
        <taxon>Hymenobacter</taxon>
    </lineage>
</organism>
<dbReference type="Proteomes" id="UP001500454">
    <property type="component" value="Unassembled WGS sequence"/>
</dbReference>
<dbReference type="RefSeq" id="WP_345220350.1">
    <property type="nucleotide sequence ID" value="NZ_BAABHA010000001.1"/>
</dbReference>
<keyword evidence="1" id="KW-0472">Membrane</keyword>
<evidence type="ECO:0000256" key="1">
    <source>
        <dbReference type="SAM" id="Phobius"/>
    </source>
</evidence>
<feature type="transmembrane region" description="Helical" evidence="1">
    <location>
        <begin position="100"/>
        <end position="122"/>
    </location>
</feature>
<dbReference type="InterPro" id="IPR010767">
    <property type="entry name" value="Phage_CGC-2007_Cje0229"/>
</dbReference>
<protein>
    <recommendedName>
        <fullName evidence="4">DUF1353 domain-containing protein</fullName>
    </recommendedName>
</protein>
<sequence length="191" mass="21030">MPFPSHDHAGKFLGTPELEFITDVNTPNPTAKLLNDFLFVEVTGIRWTAPAGSLVDASSIPHALWTLFGSPFTASYAHAFIIHNVACNARVRPWQDVHQMFYHACLAGGIALGLAKVMYLAVRNFGPRWPHHMYGENTPGSSTPASSEEAQLRYVTLAHSYVQQHGDRVSLQEIDRYATAAQPQNQQTGTA</sequence>
<evidence type="ECO:0000313" key="3">
    <source>
        <dbReference type="Proteomes" id="UP001500454"/>
    </source>
</evidence>
<gene>
    <name evidence="2" type="ORF">GCM10023186_00810</name>
</gene>
<keyword evidence="3" id="KW-1185">Reference proteome</keyword>
<comment type="caution">
    <text evidence="2">The sequence shown here is derived from an EMBL/GenBank/DDBJ whole genome shotgun (WGS) entry which is preliminary data.</text>
</comment>
<evidence type="ECO:0008006" key="4">
    <source>
        <dbReference type="Google" id="ProtNLM"/>
    </source>
</evidence>
<dbReference type="EMBL" id="BAABHA010000001">
    <property type="protein sequence ID" value="GAA4371884.1"/>
    <property type="molecule type" value="Genomic_DNA"/>
</dbReference>
<keyword evidence="1" id="KW-1133">Transmembrane helix</keyword>
<evidence type="ECO:0000313" key="2">
    <source>
        <dbReference type="EMBL" id="GAA4371884.1"/>
    </source>
</evidence>
<keyword evidence="1" id="KW-0812">Transmembrane</keyword>
<reference evidence="3" key="1">
    <citation type="journal article" date="2019" name="Int. J. Syst. Evol. Microbiol.">
        <title>The Global Catalogue of Microorganisms (GCM) 10K type strain sequencing project: providing services to taxonomists for standard genome sequencing and annotation.</title>
        <authorList>
            <consortium name="The Broad Institute Genomics Platform"/>
            <consortium name="The Broad Institute Genome Sequencing Center for Infectious Disease"/>
            <person name="Wu L."/>
            <person name="Ma J."/>
        </authorList>
    </citation>
    <scope>NUCLEOTIDE SEQUENCE [LARGE SCALE GENOMIC DNA]</scope>
    <source>
        <strain evidence="3">JCM 17924</strain>
    </source>
</reference>
<accession>A0ABP8ITC8</accession>